<evidence type="ECO:0000313" key="2">
    <source>
        <dbReference type="Proteomes" id="UP000199163"/>
    </source>
</evidence>
<dbReference type="AlphaFoldDB" id="A0A1G8KH67"/>
<accession>A0A1G8KH67</accession>
<dbReference type="STRING" id="568899.SAMN05192534_1496"/>
<reference evidence="1 2" key="1">
    <citation type="submission" date="2016-10" db="EMBL/GenBank/DDBJ databases">
        <authorList>
            <person name="de Groot N.N."/>
        </authorList>
    </citation>
    <scope>NUCLEOTIDE SEQUENCE [LARGE SCALE GENOMIC DNA]</scope>
    <source>
        <strain evidence="1 2">DSM 21632</strain>
    </source>
</reference>
<proteinExistence type="predicted"/>
<evidence type="ECO:0008006" key="3">
    <source>
        <dbReference type="Google" id="ProtNLM"/>
    </source>
</evidence>
<evidence type="ECO:0000313" key="1">
    <source>
        <dbReference type="EMBL" id="SDI42757.1"/>
    </source>
</evidence>
<dbReference type="Proteomes" id="UP000199163">
    <property type="component" value="Unassembled WGS sequence"/>
</dbReference>
<name>A0A1G8KH67_9BACI</name>
<dbReference type="EMBL" id="FNDK01000049">
    <property type="protein sequence ID" value="SDI42757.1"/>
    <property type="molecule type" value="Genomic_DNA"/>
</dbReference>
<dbReference type="InterPro" id="IPR012347">
    <property type="entry name" value="Ferritin-like"/>
</dbReference>
<dbReference type="RefSeq" id="WP_091277046.1">
    <property type="nucleotide sequence ID" value="NZ_FNDK01000049.1"/>
</dbReference>
<sequence>MSEGNIHLTSAEIGSLWTGYMQDSMSKCVLSFMLKHIEDKDIKPAIQYAYDIASNHLEQLLHIFEKDNYAVPNGFTEQDVNINAPWLFTDTFCLNYINHMAKAGMIAYGGFLSMSAREDIRNYFTQALNETAELYNQTGEIALSKGTNARHPYIEVPKETDYVNSKKYLSGLNPFHHNRPLNAIEISHLYMNVLTNTIGAKLCIAFSQTSPSKDVQDFMLRGKNISQKHIKIFADTLLKDDIETPQVPDVAVSDSTTQTFSDRLLMYHISLISASGIGNYATAAAASQRSDLMINYERLSLEISRFAKSAADIMIKHEWLEQPPGIKDRKKLAKNKQKG</sequence>
<organism evidence="1 2">
    <name type="scientific">Alteribacillus persepolensis</name>
    <dbReference type="NCBI Taxonomy" id="568899"/>
    <lineage>
        <taxon>Bacteria</taxon>
        <taxon>Bacillati</taxon>
        <taxon>Bacillota</taxon>
        <taxon>Bacilli</taxon>
        <taxon>Bacillales</taxon>
        <taxon>Bacillaceae</taxon>
        <taxon>Alteribacillus</taxon>
    </lineage>
</organism>
<gene>
    <name evidence="1" type="ORF">SAMN05192534_1496</name>
</gene>
<dbReference type="OrthoDB" id="1675670at2"/>
<dbReference type="InterPro" id="IPR021617">
    <property type="entry name" value="DUF3231"/>
</dbReference>
<dbReference type="Pfam" id="PF11553">
    <property type="entry name" value="DUF3231"/>
    <property type="match status" value="2"/>
</dbReference>
<protein>
    <recommendedName>
        <fullName evidence="3">DUF3231 family protein</fullName>
    </recommendedName>
</protein>
<dbReference type="Gene3D" id="1.20.1260.10">
    <property type="match status" value="2"/>
</dbReference>
<keyword evidence="2" id="KW-1185">Reference proteome</keyword>